<dbReference type="HOGENOM" id="CLU_105713_0_0_3"/>
<dbReference type="STRING" id="203124.Tery_4267"/>
<evidence type="ECO:0008006" key="2">
    <source>
        <dbReference type="Google" id="ProtNLM"/>
    </source>
</evidence>
<sequence length="193" mass="22077">MTHNKKIEKPKLIIGEGKEDFLFFYSLIKHLKINDIQVDFYNGKNNLNNYFKTLHLKPGFSNLCSLGITRDADQSFDTASQSIDNSIIQNQLNEKKNLTIKKFIFPDNSSSGMLEDLCLRAIDDSDIGCITDFFQCINKNKNIKPTEFSKAKIHAWLSSQVKPDKRLGEAAQAGYIDWNHPNFNPLINFIKSL</sequence>
<dbReference type="RefSeq" id="WP_011613593.1">
    <property type="nucleotide sequence ID" value="NC_008312.1"/>
</dbReference>
<dbReference type="InterPro" id="IPR024508">
    <property type="entry name" value="DUF3226"/>
</dbReference>
<organism evidence="1">
    <name type="scientific">Trichodesmium erythraeum (strain IMS101)</name>
    <dbReference type="NCBI Taxonomy" id="203124"/>
    <lineage>
        <taxon>Bacteria</taxon>
        <taxon>Bacillati</taxon>
        <taxon>Cyanobacteriota</taxon>
        <taxon>Cyanophyceae</taxon>
        <taxon>Oscillatoriophycideae</taxon>
        <taxon>Oscillatoriales</taxon>
        <taxon>Microcoleaceae</taxon>
        <taxon>Trichodesmium</taxon>
    </lineage>
</organism>
<evidence type="ECO:0000313" key="1">
    <source>
        <dbReference type="EMBL" id="ABG53264.1"/>
    </source>
</evidence>
<dbReference type="OrthoDB" id="1805494at2"/>
<dbReference type="EMBL" id="CP000393">
    <property type="protein sequence ID" value="ABG53264.1"/>
    <property type="molecule type" value="Genomic_DNA"/>
</dbReference>
<dbReference type="KEGG" id="ter:Tery_4267"/>
<gene>
    <name evidence="1" type="ordered locus">Tery_4267</name>
</gene>
<dbReference type="AlphaFoldDB" id="Q10WW0"/>
<reference evidence="1" key="1">
    <citation type="submission" date="2006-06" db="EMBL/GenBank/DDBJ databases">
        <title>Complete sequence of Trichodesmium erythraeum IMS101.</title>
        <authorList>
            <consortium name="US DOE Joint Genome Institute"/>
            <person name="Copeland A."/>
            <person name="Lucas S."/>
            <person name="Lapidus A."/>
            <person name="Barry K."/>
            <person name="Detter J.C."/>
            <person name="Glavina del Rio T."/>
            <person name="Hammon N."/>
            <person name="Israni S."/>
            <person name="Dalin E."/>
            <person name="Tice H."/>
            <person name="Pitluck S."/>
            <person name="Kiss H."/>
            <person name="Munk A.C."/>
            <person name="Brettin T."/>
            <person name="Bruce D."/>
            <person name="Han C."/>
            <person name="Tapia R."/>
            <person name="Gilna P."/>
            <person name="Schmutz J."/>
            <person name="Larimer F."/>
            <person name="Land M."/>
            <person name="Hauser L."/>
            <person name="Kyrpides N."/>
            <person name="Kim E."/>
            <person name="Richardson P."/>
        </authorList>
    </citation>
    <scope>NUCLEOTIDE SEQUENCE [LARGE SCALE GENOMIC DNA]</scope>
    <source>
        <strain evidence="1">IMS101</strain>
    </source>
</reference>
<name>Q10WW0_TRIEI</name>
<dbReference type="Pfam" id="PF11536">
    <property type="entry name" value="DUF3226"/>
    <property type="match status" value="1"/>
</dbReference>
<accession>Q10WW0</accession>
<dbReference type="eggNOG" id="ENOG5032QUC">
    <property type="taxonomic scope" value="Bacteria"/>
</dbReference>
<protein>
    <recommendedName>
        <fullName evidence="2">DUF4435 domain-containing protein</fullName>
    </recommendedName>
</protein>
<proteinExistence type="predicted"/>